<gene>
    <name evidence="1" type="ORF">JANAI62_01960</name>
</gene>
<evidence type="ECO:0000313" key="2">
    <source>
        <dbReference type="Proteomes" id="UP000786693"/>
    </source>
</evidence>
<organism evidence="1 2">
    <name type="scientific">Jannaschia pagri</name>
    <dbReference type="NCBI Taxonomy" id="2829797"/>
    <lineage>
        <taxon>Bacteria</taxon>
        <taxon>Pseudomonadati</taxon>
        <taxon>Pseudomonadota</taxon>
        <taxon>Alphaproteobacteria</taxon>
        <taxon>Rhodobacterales</taxon>
        <taxon>Roseobacteraceae</taxon>
        <taxon>Jannaschia</taxon>
    </lineage>
</organism>
<evidence type="ECO:0000313" key="1">
    <source>
        <dbReference type="EMBL" id="GIT93573.1"/>
    </source>
</evidence>
<keyword evidence="2" id="KW-1185">Reference proteome</keyword>
<accession>A0ABQ4NGM7</accession>
<protein>
    <submittedName>
        <fullName evidence="1">UPF0157 protein</fullName>
    </submittedName>
</protein>
<dbReference type="PANTHER" id="PTHR34822:SF1">
    <property type="entry name" value="GRPB FAMILY PROTEIN"/>
    <property type="match status" value="1"/>
</dbReference>
<dbReference type="Pfam" id="PF04229">
    <property type="entry name" value="GrpB"/>
    <property type="match status" value="1"/>
</dbReference>
<dbReference type="SUPFAM" id="SSF81301">
    <property type="entry name" value="Nucleotidyltransferase"/>
    <property type="match status" value="1"/>
</dbReference>
<dbReference type="RefSeq" id="WP_220747104.1">
    <property type="nucleotide sequence ID" value="NZ_BPFH01000001.1"/>
</dbReference>
<name>A0ABQ4NGM7_9RHOB</name>
<dbReference type="EMBL" id="BPFH01000001">
    <property type="protein sequence ID" value="GIT93573.1"/>
    <property type="molecule type" value="Genomic_DNA"/>
</dbReference>
<proteinExistence type="predicted"/>
<dbReference type="PANTHER" id="PTHR34822">
    <property type="entry name" value="GRPB DOMAIN PROTEIN (AFU_ORTHOLOGUE AFUA_1G01530)"/>
    <property type="match status" value="1"/>
</dbReference>
<dbReference type="InterPro" id="IPR043519">
    <property type="entry name" value="NT_sf"/>
</dbReference>
<comment type="caution">
    <text evidence="1">The sequence shown here is derived from an EMBL/GenBank/DDBJ whole genome shotgun (WGS) entry which is preliminary data.</text>
</comment>
<reference evidence="1 2" key="1">
    <citation type="submission" date="2021-05" db="EMBL/GenBank/DDBJ databases">
        <title>Bacteria Genome sequencing.</title>
        <authorList>
            <person name="Takabe Y."/>
            <person name="Nakajima Y."/>
            <person name="Suzuki S."/>
            <person name="Shiozaki T."/>
        </authorList>
    </citation>
    <scope>NUCLEOTIDE SEQUENCE [LARGE SCALE GENOMIC DNA]</scope>
    <source>
        <strain evidence="1 2">AI_62</strain>
    </source>
</reference>
<dbReference type="InterPro" id="IPR007344">
    <property type="entry name" value="GrpB/CoaE"/>
</dbReference>
<dbReference type="Proteomes" id="UP000786693">
    <property type="component" value="Unassembled WGS sequence"/>
</dbReference>
<dbReference type="Gene3D" id="3.30.460.10">
    <property type="entry name" value="Beta Polymerase, domain 2"/>
    <property type="match status" value="1"/>
</dbReference>
<sequence>MSGDDLGLRPGTLALRPYSVQWAIAFDTCRTELAAHLPSGTVLHHIGSTAVPGLAAKPILDLATALPLAQHDDLADVLTGTGWEDRGPRSGRLFVRMRDGLRTHNLHVYDLGAPDLADQLAFRDRLRRNAGLRAAYAAEKERIIQRGTARADYADAKTDFILRALRDPTYSS</sequence>